<dbReference type="InterPro" id="IPR055301">
    <property type="entry name" value="Lea14-like_2"/>
</dbReference>
<accession>A0A2Z6MDF6</accession>
<name>A0A2Z6MDF6_TRISU</name>
<proteinExistence type="predicted"/>
<dbReference type="OrthoDB" id="903824at2759"/>
<keyword evidence="2" id="KW-0812">Transmembrane</keyword>
<keyword evidence="2" id="KW-0472">Membrane</keyword>
<protein>
    <recommendedName>
        <fullName evidence="5">Late embryogenesis abundant protein LEA-2 subgroup domain-containing protein</fullName>
    </recommendedName>
</protein>
<evidence type="ECO:0000256" key="2">
    <source>
        <dbReference type="SAM" id="Phobius"/>
    </source>
</evidence>
<dbReference type="Proteomes" id="UP000242715">
    <property type="component" value="Unassembled WGS sequence"/>
</dbReference>
<evidence type="ECO:0000256" key="1">
    <source>
        <dbReference type="SAM" id="MobiDB-lite"/>
    </source>
</evidence>
<feature type="region of interest" description="Disordered" evidence="1">
    <location>
        <begin position="19"/>
        <end position="81"/>
    </location>
</feature>
<dbReference type="AlphaFoldDB" id="A0A2Z6MDF6"/>
<gene>
    <name evidence="3" type="ORF">TSUD_121050</name>
</gene>
<feature type="compositionally biased region" description="Basic and acidic residues" evidence="1">
    <location>
        <begin position="51"/>
        <end position="61"/>
    </location>
</feature>
<evidence type="ECO:0000313" key="4">
    <source>
        <dbReference type="Proteomes" id="UP000242715"/>
    </source>
</evidence>
<dbReference type="PANTHER" id="PTHR31852">
    <property type="entry name" value="LATE EMBRYOGENESIS ABUNDANT (LEA) HYDROXYPROLINE-RICH GLYCOPROTEIN FAMILY"/>
    <property type="match status" value="1"/>
</dbReference>
<evidence type="ECO:0000313" key="3">
    <source>
        <dbReference type="EMBL" id="GAU20913.1"/>
    </source>
</evidence>
<evidence type="ECO:0008006" key="5">
    <source>
        <dbReference type="Google" id="ProtNLM"/>
    </source>
</evidence>
<reference evidence="4" key="1">
    <citation type="journal article" date="2017" name="Front. Plant Sci.">
        <title>Climate Clever Clovers: New Paradigm to Reduce the Environmental Footprint of Ruminants by Breeding Low Methanogenic Forages Utilizing Haplotype Variation.</title>
        <authorList>
            <person name="Kaur P."/>
            <person name="Appels R."/>
            <person name="Bayer P.E."/>
            <person name="Keeble-Gagnere G."/>
            <person name="Wang J."/>
            <person name="Hirakawa H."/>
            <person name="Shirasawa K."/>
            <person name="Vercoe P."/>
            <person name="Stefanova K."/>
            <person name="Durmic Z."/>
            <person name="Nichols P."/>
            <person name="Revell C."/>
            <person name="Isobe S.N."/>
            <person name="Edwards D."/>
            <person name="Erskine W."/>
        </authorList>
    </citation>
    <scope>NUCLEOTIDE SEQUENCE [LARGE SCALE GENOMIC DNA]</scope>
    <source>
        <strain evidence="4">cv. Daliak</strain>
    </source>
</reference>
<organism evidence="3 4">
    <name type="scientific">Trifolium subterraneum</name>
    <name type="common">Subterranean clover</name>
    <dbReference type="NCBI Taxonomy" id="3900"/>
    <lineage>
        <taxon>Eukaryota</taxon>
        <taxon>Viridiplantae</taxon>
        <taxon>Streptophyta</taxon>
        <taxon>Embryophyta</taxon>
        <taxon>Tracheophyta</taxon>
        <taxon>Spermatophyta</taxon>
        <taxon>Magnoliopsida</taxon>
        <taxon>eudicotyledons</taxon>
        <taxon>Gunneridae</taxon>
        <taxon>Pentapetalae</taxon>
        <taxon>rosids</taxon>
        <taxon>fabids</taxon>
        <taxon>Fabales</taxon>
        <taxon>Fabaceae</taxon>
        <taxon>Papilionoideae</taxon>
        <taxon>50 kb inversion clade</taxon>
        <taxon>NPAAA clade</taxon>
        <taxon>Hologalegina</taxon>
        <taxon>IRL clade</taxon>
        <taxon>Trifolieae</taxon>
        <taxon>Trifolium</taxon>
    </lineage>
</organism>
<keyword evidence="4" id="KW-1185">Reference proteome</keyword>
<sequence>MKQENSNYLVVETDFNEITPNDSIFSKSKPDHQSPRLSTFYVVHSPTESPHSLEDNEEKTNDLNPPQSPLDSPDSYHSDSFRSRRSSFSRFFESWNNRRQGYSPRPSKYESHDNEEKGFLYSHDVDDHDSQHHGYFHCSYFFTFVVGFFLLFSIFSLILWISITFDKFYIQANGVDARGFITSTLSINSSVKLNFRNTGTFFRVHVTSTPLHLNYYQLPLATGNVPMFYQTKKSESSIEVMVKGNQIPLYGAGASLKTSNKRIGLPVEPVPLNLRVIVRSKAYVLGMLVTKKFYKKIECALIMESNKIGVPIPLANKCK</sequence>
<keyword evidence="2" id="KW-1133">Transmembrane helix</keyword>
<feature type="transmembrane region" description="Helical" evidence="2">
    <location>
        <begin position="140"/>
        <end position="161"/>
    </location>
</feature>
<dbReference type="EMBL" id="DF973221">
    <property type="protein sequence ID" value="GAU20913.1"/>
    <property type="molecule type" value="Genomic_DNA"/>
</dbReference>